<evidence type="ECO:0000313" key="3">
    <source>
        <dbReference type="EMBL" id="SEL42177.1"/>
    </source>
</evidence>
<gene>
    <name evidence="3" type="ORF">SAMN05414137_108252</name>
</gene>
<dbReference type="EMBL" id="FOAZ01000008">
    <property type="protein sequence ID" value="SEL42177.1"/>
    <property type="molecule type" value="Genomic_DNA"/>
</dbReference>
<dbReference type="OrthoDB" id="3419910at2"/>
<name>A0A1H7Q4E9_STRJI</name>
<feature type="region of interest" description="Disordered" evidence="1">
    <location>
        <begin position="31"/>
        <end position="68"/>
    </location>
</feature>
<feature type="compositionally biased region" description="Polar residues" evidence="1">
    <location>
        <begin position="343"/>
        <end position="356"/>
    </location>
</feature>
<evidence type="ECO:0000256" key="2">
    <source>
        <dbReference type="SAM" id="Phobius"/>
    </source>
</evidence>
<protein>
    <submittedName>
        <fullName evidence="3">Uncharacterized protein</fullName>
    </submittedName>
</protein>
<reference evidence="4" key="1">
    <citation type="submission" date="2016-10" db="EMBL/GenBank/DDBJ databases">
        <authorList>
            <person name="Varghese N."/>
        </authorList>
    </citation>
    <scope>NUCLEOTIDE SEQUENCE [LARGE SCALE GENOMIC DNA]</scope>
    <source>
        <strain evidence="4">DSM 45096 / BCRC 16803 / CGMCC 4.1857 / CIP 109030 / JCM 12277 / KCTC 19219 / NBRC 100920 / 33214</strain>
    </source>
</reference>
<keyword evidence="4" id="KW-1185">Reference proteome</keyword>
<keyword evidence="2" id="KW-1133">Transmembrane helix</keyword>
<feature type="transmembrane region" description="Helical" evidence="2">
    <location>
        <begin position="76"/>
        <end position="96"/>
    </location>
</feature>
<feature type="region of interest" description="Disordered" evidence="1">
    <location>
        <begin position="320"/>
        <end position="356"/>
    </location>
</feature>
<accession>A0A1H7Q4E9</accession>
<dbReference type="Proteomes" id="UP000183015">
    <property type="component" value="Unassembled WGS sequence"/>
</dbReference>
<keyword evidence="2" id="KW-0812">Transmembrane</keyword>
<dbReference type="AlphaFoldDB" id="A0A1H7Q4E9"/>
<evidence type="ECO:0000313" key="4">
    <source>
        <dbReference type="Proteomes" id="UP000183015"/>
    </source>
</evidence>
<keyword evidence="2" id="KW-0472">Membrane</keyword>
<evidence type="ECO:0000256" key="1">
    <source>
        <dbReference type="SAM" id="MobiDB-lite"/>
    </source>
</evidence>
<dbReference type="RefSeq" id="WP_042452084.1">
    <property type="nucleotide sequence ID" value="NZ_BBPN01000024.1"/>
</dbReference>
<sequence length="356" mass="36951">MGDITGDGAADPDPLDGLELNEEFVRGAAQKEASARARMLGAQWRDAPPVDPGGRRWSLPEQQAPRQQKRWRVPRLVAVLLASALAIGALALSGLLGRLPRHAPTAGGTAPSASGADVPSLAAPFAGSPAASWSDNADGIVLPPAKPVGNLSAATVGQDLAEARLYLVVAYLNPQILGGGSAQPVLDMLASEPRRLLAGALVRPSRYDDPVMWLSRFNPAKVRPVGQVVKVRGTLTASPDGTGGMTVHADVDFVYAARQAPNGSAVVRVVARRVLDFVFHGPAHSVVDTAHLYVSPTNGYTANDSCALIDGYLNPAFPTTPGDGLGSGPAVDPYDTAQPLPSPGQSAGRCQNVRQP</sequence>
<dbReference type="eggNOG" id="ENOG502ZSN2">
    <property type="taxonomic scope" value="Bacteria"/>
</dbReference>
<proteinExistence type="predicted"/>
<dbReference type="STRING" id="235985.SAMN05414137_108252"/>
<organism evidence="3 4">
    <name type="scientific">Streptacidiphilus jiangxiensis</name>
    <dbReference type="NCBI Taxonomy" id="235985"/>
    <lineage>
        <taxon>Bacteria</taxon>
        <taxon>Bacillati</taxon>
        <taxon>Actinomycetota</taxon>
        <taxon>Actinomycetes</taxon>
        <taxon>Kitasatosporales</taxon>
        <taxon>Streptomycetaceae</taxon>
        <taxon>Streptacidiphilus</taxon>
    </lineage>
</organism>